<sequence length="277" mass="30755">MDTGVTGTSATDVADEQTAQPRSLALFASDIHLHPALPKTTQAFFSFLNHHACRTERLYLLGDLFEFWAGDDDLQTPFNQQVASEIRKAADAGVAVFWIAGNRDFLIGEKFASEAKLTLLPDPFVALIGKHEVVLTHGDALCTDDTSYLKFRSQVRNQAWQDAFLSKPLDERKSIIEGMRTDSKKSQRMKSSEIMDASTQAIADLFHETKASVMIHGHTHRPAKHSIELEGQQCHRFVLPDWDCDTLPERGGWIGVDLAGTISRYDLAGQGTVELQA</sequence>
<feature type="binding site" evidence="10">
    <location>
        <position position="183"/>
    </location>
    <ligand>
        <name>substrate</name>
    </ligand>
</feature>
<keyword evidence="7 10" id="KW-0443">Lipid metabolism</keyword>
<keyword evidence="2 10" id="KW-0444">Lipid biosynthesis</keyword>
<feature type="binding site" evidence="10">
    <location>
        <position position="32"/>
    </location>
    <ligand>
        <name>Mn(2+)</name>
        <dbReference type="ChEBI" id="CHEBI:29035"/>
        <label>1</label>
    </ligand>
</feature>
<dbReference type="Proteomes" id="UP001225596">
    <property type="component" value="Unassembled WGS sequence"/>
</dbReference>
<evidence type="ECO:0000256" key="8">
    <source>
        <dbReference type="ARBA" id="ARBA00023136"/>
    </source>
</evidence>
<feature type="binding site" evidence="10">
    <location>
        <position position="63"/>
    </location>
    <ligand>
        <name>Mn(2+)</name>
        <dbReference type="ChEBI" id="CHEBI:29035"/>
        <label>1</label>
    </ligand>
</feature>
<evidence type="ECO:0000256" key="10">
    <source>
        <dbReference type="HAMAP-Rule" id="MF_00575"/>
    </source>
</evidence>
<dbReference type="PANTHER" id="PTHR34990">
    <property type="entry name" value="UDP-2,3-DIACYLGLUCOSAMINE HYDROLASE-RELATED"/>
    <property type="match status" value="1"/>
</dbReference>
<feature type="binding site" evidence="10">
    <location>
        <position position="102"/>
    </location>
    <ligand>
        <name>Mn(2+)</name>
        <dbReference type="ChEBI" id="CHEBI:29035"/>
        <label>2</label>
    </ligand>
</feature>
<dbReference type="SUPFAM" id="SSF56300">
    <property type="entry name" value="Metallo-dependent phosphatases"/>
    <property type="match status" value="1"/>
</dbReference>
<dbReference type="InterPro" id="IPR004843">
    <property type="entry name" value="Calcineurin-like_PHP"/>
</dbReference>
<name>A0ABU1BQC4_9BURK</name>
<feature type="domain" description="Calcineurin-like phosphoesterase" evidence="11">
    <location>
        <begin position="26"/>
        <end position="222"/>
    </location>
</feature>
<dbReference type="GO" id="GO:0016787">
    <property type="term" value="F:hydrolase activity"/>
    <property type="evidence" value="ECO:0007669"/>
    <property type="project" value="UniProtKB-KW"/>
</dbReference>
<comment type="cofactor">
    <cofactor evidence="10">
        <name>Mn(2+)</name>
        <dbReference type="ChEBI" id="CHEBI:29035"/>
    </cofactor>
    <text evidence="10">Binds 2 Mn(2+) ions per subunit in a binuclear metal center.</text>
</comment>
<feature type="binding site" evidence="10">
    <location>
        <position position="137"/>
    </location>
    <ligand>
        <name>Mn(2+)</name>
        <dbReference type="ChEBI" id="CHEBI:29035"/>
        <label>2</label>
    </ligand>
</feature>
<evidence type="ECO:0000256" key="2">
    <source>
        <dbReference type="ARBA" id="ARBA00022516"/>
    </source>
</evidence>
<keyword evidence="1 10" id="KW-1003">Cell membrane</keyword>
<evidence type="ECO:0000256" key="1">
    <source>
        <dbReference type="ARBA" id="ARBA00022475"/>
    </source>
</evidence>
<keyword evidence="6 10" id="KW-0378">Hydrolase</keyword>
<keyword evidence="4 10" id="KW-0441">Lipid A biosynthesis</keyword>
<evidence type="ECO:0000313" key="12">
    <source>
        <dbReference type="EMBL" id="MDQ9171127.1"/>
    </source>
</evidence>
<dbReference type="InterPro" id="IPR029052">
    <property type="entry name" value="Metallo-depent_PP-like"/>
</dbReference>
<comment type="caution">
    <text evidence="12">The sequence shown here is derived from an EMBL/GenBank/DDBJ whole genome shotgun (WGS) entry which is preliminary data.</text>
</comment>
<dbReference type="NCBIfam" id="NF003743">
    <property type="entry name" value="PRK05340.1"/>
    <property type="match status" value="1"/>
</dbReference>
<accession>A0ABU1BQC4</accession>
<dbReference type="PANTHER" id="PTHR34990:SF1">
    <property type="entry name" value="UDP-2,3-DIACYLGLUCOSAMINE HYDROLASE"/>
    <property type="match status" value="1"/>
</dbReference>
<dbReference type="Gene3D" id="3.60.21.10">
    <property type="match status" value="1"/>
</dbReference>
<evidence type="ECO:0000256" key="5">
    <source>
        <dbReference type="ARBA" id="ARBA00022723"/>
    </source>
</evidence>
<dbReference type="RefSeq" id="WP_338437063.1">
    <property type="nucleotide sequence ID" value="NZ_JAUYVH010000007.1"/>
</dbReference>
<dbReference type="InterPro" id="IPR010138">
    <property type="entry name" value="UDP-diacylglucosamine_Hdrlase"/>
</dbReference>
<keyword evidence="9 10" id="KW-0464">Manganese</keyword>
<dbReference type="InterPro" id="IPR043461">
    <property type="entry name" value="LpxH-like"/>
</dbReference>
<protein>
    <recommendedName>
        <fullName evidence="10">UDP-2,3-diacylglucosamine hydrolase</fullName>
        <ecNumber evidence="10">3.6.1.54</ecNumber>
    </recommendedName>
    <alternativeName>
        <fullName evidence="10">UDP-2,3-diacylglucosamine diphosphatase</fullName>
    </alternativeName>
</protein>
<feature type="binding site" evidence="10">
    <location>
        <position position="63"/>
    </location>
    <ligand>
        <name>Mn(2+)</name>
        <dbReference type="ChEBI" id="CHEBI:29035"/>
        <label>2</label>
    </ligand>
</feature>
<keyword evidence="5 10" id="KW-0479">Metal-binding</keyword>
<feature type="binding site" evidence="10">
    <location>
        <position position="218"/>
    </location>
    <ligand>
        <name>substrate</name>
    </ligand>
</feature>
<dbReference type="NCBIfam" id="TIGR01854">
    <property type="entry name" value="lipid_A_lpxH"/>
    <property type="match status" value="1"/>
</dbReference>
<dbReference type="CDD" id="cd07398">
    <property type="entry name" value="MPP_YbbF-LpxH"/>
    <property type="match status" value="1"/>
</dbReference>
<dbReference type="HAMAP" id="MF_00575">
    <property type="entry name" value="LpxH"/>
    <property type="match status" value="1"/>
</dbReference>
<evidence type="ECO:0000256" key="3">
    <source>
        <dbReference type="ARBA" id="ARBA00022519"/>
    </source>
</evidence>
<comment type="function">
    <text evidence="10">Hydrolyzes the pyrophosphate bond of UDP-2,3-diacylglucosamine to yield 2,3-diacylglucosamine 1-phosphate (lipid X) and UMP by catalyzing the attack of water at the alpha-P atom. Involved in the biosynthesis of lipid A, a phosphorylated glycolipid that anchors the lipopolysaccharide to the outer membrane of the cell.</text>
</comment>
<evidence type="ECO:0000256" key="4">
    <source>
        <dbReference type="ARBA" id="ARBA00022556"/>
    </source>
</evidence>
<comment type="similarity">
    <text evidence="10">Belongs to the LpxH family.</text>
</comment>
<comment type="catalytic activity">
    <reaction evidence="10">
        <text>UDP-2-N,3-O-bis[(3R)-3-hydroxytetradecanoyl]-alpha-D-glucosamine + H2O = 2-N,3-O-bis[(3R)-3-hydroxytetradecanoyl]-alpha-D-glucosaminyl 1-phosphate + UMP + 2 H(+)</text>
        <dbReference type="Rhea" id="RHEA:25213"/>
        <dbReference type="ChEBI" id="CHEBI:15377"/>
        <dbReference type="ChEBI" id="CHEBI:15378"/>
        <dbReference type="ChEBI" id="CHEBI:57865"/>
        <dbReference type="ChEBI" id="CHEBI:57957"/>
        <dbReference type="ChEBI" id="CHEBI:78847"/>
        <dbReference type="EC" id="3.6.1.54"/>
    </reaction>
</comment>
<evidence type="ECO:0000256" key="9">
    <source>
        <dbReference type="ARBA" id="ARBA00023211"/>
    </source>
</evidence>
<feature type="binding site" evidence="10">
    <location>
        <position position="190"/>
    </location>
    <ligand>
        <name>substrate</name>
    </ligand>
</feature>
<feature type="binding site" evidence="10">
    <location>
        <position position="220"/>
    </location>
    <ligand>
        <name>Mn(2+)</name>
        <dbReference type="ChEBI" id="CHEBI:29035"/>
        <label>1</label>
    </ligand>
</feature>
<reference evidence="12 13" key="1">
    <citation type="submission" date="2023-08" db="EMBL/GenBank/DDBJ databases">
        <title>Oxalobacteraceae gen .nov., isolated from river sludge outside the plant.</title>
        <authorList>
            <person name="Zhao S.Y."/>
        </authorList>
    </citation>
    <scope>NUCLEOTIDE SEQUENCE [LARGE SCALE GENOMIC DNA]</scope>
    <source>
        <strain evidence="12 13">R-40</strain>
    </source>
</reference>
<evidence type="ECO:0000256" key="7">
    <source>
        <dbReference type="ARBA" id="ARBA00023098"/>
    </source>
</evidence>
<evidence type="ECO:0000313" key="13">
    <source>
        <dbReference type="Proteomes" id="UP001225596"/>
    </source>
</evidence>
<comment type="pathway">
    <text evidence="10">Glycolipid biosynthesis; lipid IV(A) biosynthesis; lipid IV(A) from (3R)-3-hydroxytetradecanoyl-[acyl-carrier-protein] and UDP-N-acetyl-alpha-D-glucosamine: step 4/6.</text>
</comment>
<feature type="binding site" evidence="10">
    <location>
        <position position="187"/>
    </location>
    <ligand>
        <name>substrate</name>
    </ligand>
</feature>
<feature type="binding site" evidence="10">
    <location>
        <position position="218"/>
    </location>
    <ligand>
        <name>Mn(2+)</name>
        <dbReference type="ChEBI" id="CHEBI:29035"/>
        <label>2</label>
    </ligand>
</feature>
<evidence type="ECO:0000259" key="11">
    <source>
        <dbReference type="Pfam" id="PF00149"/>
    </source>
</evidence>
<dbReference type="Pfam" id="PF00149">
    <property type="entry name" value="Metallophos"/>
    <property type="match status" value="1"/>
</dbReference>
<comment type="subcellular location">
    <subcellularLocation>
        <location evidence="10">Cell inner membrane</location>
        <topology evidence="10">Peripheral membrane protein</topology>
        <orientation evidence="10">Cytoplasmic side</orientation>
    </subcellularLocation>
</comment>
<feature type="binding site" evidence="10">
    <location>
        <position position="145"/>
    </location>
    <ligand>
        <name>substrate</name>
    </ligand>
</feature>
<feature type="binding site" evidence="10">
    <location>
        <position position="30"/>
    </location>
    <ligand>
        <name>Mn(2+)</name>
        <dbReference type="ChEBI" id="CHEBI:29035"/>
        <label>1</label>
    </ligand>
</feature>
<keyword evidence="8 10" id="KW-0472">Membrane</keyword>
<evidence type="ECO:0000256" key="6">
    <source>
        <dbReference type="ARBA" id="ARBA00022801"/>
    </source>
</evidence>
<gene>
    <name evidence="10" type="primary">lpxH</name>
    <name evidence="12" type="ORF">Q8A64_11990</name>
</gene>
<proteinExistence type="inferred from homology"/>
<dbReference type="EMBL" id="JAUYVH010000007">
    <property type="protein sequence ID" value="MDQ9171127.1"/>
    <property type="molecule type" value="Genomic_DNA"/>
</dbReference>
<dbReference type="EC" id="3.6.1.54" evidence="10"/>
<organism evidence="12 13">
    <name type="scientific">Keguizhuia sedimenti</name>
    <dbReference type="NCBI Taxonomy" id="3064264"/>
    <lineage>
        <taxon>Bacteria</taxon>
        <taxon>Pseudomonadati</taxon>
        <taxon>Pseudomonadota</taxon>
        <taxon>Betaproteobacteria</taxon>
        <taxon>Burkholderiales</taxon>
        <taxon>Oxalobacteraceae</taxon>
        <taxon>Keguizhuia</taxon>
    </lineage>
</organism>
<keyword evidence="3 10" id="KW-0997">Cell inner membrane</keyword>
<keyword evidence="13" id="KW-1185">Reference proteome</keyword>
<feature type="binding site" evidence="10">
    <location>
        <begin position="102"/>
        <end position="103"/>
    </location>
    <ligand>
        <name>substrate</name>
    </ligand>
</feature>